<organism evidence="11">
    <name type="scientific">Serratia fonticola</name>
    <dbReference type="NCBI Taxonomy" id="47917"/>
    <lineage>
        <taxon>Bacteria</taxon>
        <taxon>Pseudomonadati</taxon>
        <taxon>Pseudomonadota</taxon>
        <taxon>Gammaproteobacteria</taxon>
        <taxon>Enterobacterales</taxon>
        <taxon>Yersiniaceae</taxon>
        <taxon>Serratia</taxon>
    </lineage>
</organism>
<protein>
    <recommendedName>
        <fullName evidence="8">Holo-[acyl-carrier-protein] synthase</fullName>
        <shortName evidence="8">Holo-ACP synthase</shortName>
        <ecNumber evidence="8">2.7.8.7</ecNumber>
    </recommendedName>
    <alternativeName>
        <fullName evidence="8">4'-phosphopantetheinyl transferase AcpS</fullName>
    </alternativeName>
</protein>
<dbReference type="SUPFAM" id="SSF56214">
    <property type="entry name" value="4'-phosphopantetheinyl transferase"/>
    <property type="match status" value="1"/>
</dbReference>
<dbReference type="GeneID" id="30322727"/>
<comment type="catalytic activity">
    <reaction evidence="8">
        <text>apo-[ACP] + CoA = holo-[ACP] + adenosine 3',5'-bisphosphate + H(+)</text>
        <dbReference type="Rhea" id="RHEA:12068"/>
        <dbReference type="Rhea" id="RHEA-COMP:9685"/>
        <dbReference type="Rhea" id="RHEA-COMP:9690"/>
        <dbReference type="ChEBI" id="CHEBI:15378"/>
        <dbReference type="ChEBI" id="CHEBI:29999"/>
        <dbReference type="ChEBI" id="CHEBI:57287"/>
        <dbReference type="ChEBI" id="CHEBI:58343"/>
        <dbReference type="ChEBI" id="CHEBI:64479"/>
        <dbReference type="EC" id="2.7.8.7"/>
    </reaction>
</comment>
<dbReference type="InterPro" id="IPR004568">
    <property type="entry name" value="Ppantetheine-prot_Trfase_dom"/>
</dbReference>
<keyword evidence="5 8" id="KW-0460">Magnesium</keyword>
<name>A0A0F7HG87_SERFO</name>
<feature type="binding site" evidence="8">
    <location>
        <position position="55"/>
    </location>
    <ligand>
        <name>Mg(2+)</name>
        <dbReference type="ChEBI" id="CHEBI:18420"/>
    </ligand>
</feature>
<evidence type="ECO:0000256" key="8">
    <source>
        <dbReference type="HAMAP-Rule" id="MF_00101"/>
    </source>
</evidence>
<evidence type="ECO:0000256" key="2">
    <source>
        <dbReference type="ARBA" id="ARBA00022679"/>
    </source>
</evidence>
<comment type="function">
    <text evidence="8">Transfers the 4'-phosphopantetheine moiety from coenzyme A to a Ser of acyl-carrier-protein.</text>
</comment>
<dbReference type="Proteomes" id="UP000270487">
    <property type="component" value="Chromosome"/>
</dbReference>
<feature type="binding site" evidence="8">
    <location>
        <position position="6"/>
    </location>
    <ligand>
        <name>Mg(2+)</name>
        <dbReference type="ChEBI" id="CHEBI:18420"/>
    </ligand>
</feature>
<proteinExistence type="inferred from homology"/>
<keyword evidence="4 8" id="KW-0276">Fatty acid metabolism</keyword>
<dbReference type="HAMAP" id="MF_00101">
    <property type="entry name" value="AcpS"/>
    <property type="match status" value="1"/>
</dbReference>
<dbReference type="GO" id="GO:0008897">
    <property type="term" value="F:holo-[acyl-carrier-protein] synthase activity"/>
    <property type="evidence" value="ECO:0007669"/>
    <property type="project" value="UniProtKB-UniRule"/>
</dbReference>
<dbReference type="GO" id="GO:0006633">
    <property type="term" value="P:fatty acid biosynthetic process"/>
    <property type="evidence" value="ECO:0007669"/>
    <property type="project" value="UniProtKB-UniRule"/>
</dbReference>
<keyword evidence="8" id="KW-0963">Cytoplasm</keyword>
<evidence type="ECO:0000313" key="11">
    <source>
        <dbReference type="EMBL" id="VTR50740.1"/>
    </source>
</evidence>
<dbReference type="STRING" id="47917.AV650_17085"/>
<evidence type="ECO:0000256" key="3">
    <source>
        <dbReference type="ARBA" id="ARBA00022723"/>
    </source>
</evidence>
<keyword evidence="2 8" id="KW-0808">Transferase</keyword>
<sequence>MNLGVDIIEIARVNTALMRSGDRLSQRLLTPLEQQALGDLAENVERLAGFWAAKEAAVKALGTGFRLGILFHDIEIRHDDLGCPYYFFSGEFARLMQEKKLTHATLSISHCQSHAIAAAALG</sequence>
<keyword evidence="6 8" id="KW-0443">Lipid metabolism</keyword>
<dbReference type="GO" id="GO:0005737">
    <property type="term" value="C:cytoplasm"/>
    <property type="evidence" value="ECO:0007669"/>
    <property type="project" value="UniProtKB-SubCell"/>
</dbReference>
<keyword evidence="7 8" id="KW-0275">Fatty acid biosynthesis</keyword>
<evidence type="ECO:0000313" key="12">
    <source>
        <dbReference type="Proteomes" id="UP000270487"/>
    </source>
</evidence>
<dbReference type="Pfam" id="PF01648">
    <property type="entry name" value="ACPS"/>
    <property type="match status" value="1"/>
</dbReference>
<keyword evidence="1 8" id="KW-0444">Lipid biosynthesis</keyword>
<evidence type="ECO:0000256" key="5">
    <source>
        <dbReference type="ARBA" id="ARBA00022842"/>
    </source>
</evidence>
<dbReference type="EMBL" id="LR134492">
    <property type="protein sequence ID" value="VEI70544.1"/>
    <property type="molecule type" value="Genomic_DNA"/>
</dbReference>
<gene>
    <name evidence="11" type="primary">acpS_2</name>
    <name evidence="8" type="synonym">acpS</name>
    <name evidence="10" type="synonym">acpS_1</name>
    <name evidence="11" type="ORF">NCTC12965_06044</name>
    <name evidence="10" type="ORF">NCTC13193_03034</name>
</gene>
<keyword evidence="3 8" id="KW-0479">Metal-binding</keyword>
<comment type="cofactor">
    <cofactor evidence="8">
        <name>Mg(2+)</name>
        <dbReference type="ChEBI" id="CHEBI:18420"/>
    </cofactor>
</comment>
<comment type="similarity">
    <text evidence="8">Belongs to the P-Pant transferase superfamily. AcpS family.</text>
</comment>
<dbReference type="KEGG" id="sfw:WN53_21340"/>
<dbReference type="AlphaFoldDB" id="A0A0F7HG87"/>
<dbReference type="InterPro" id="IPR037143">
    <property type="entry name" value="4-PPantetheinyl_Trfase_dom_sf"/>
</dbReference>
<dbReference type="InterPro" id="IPR002582">
    <property type="entry name" value="ACPS"/>
</dbReference>
<evidence type="ECO:0000256" key="1">
    <source>
        <dbReference type="ARBA" id="ARBA00022516"/>
    </source>
</evidence>
<dbReference type="GO" id="GO:0000287">
    <property type="term" value="F:magnesium ion binding"/>
    <property type="evidence" value="ECO:0007669"/>
    <property type="project" value="UniProtKB-UniRule"/>
</dbReference>
<evidence type="ECO:0000313" key="10">
    <source>
        <dbReference type="EMBL" id="VEI70544.1"/>
    </source>
</evidence>
<dbReference type="RefSeq" id="WP_024486291.1">
    <property type="nucleotide sequence ID" value="NZ_CAMISF010000004.1"/>
</dbReference>
<evidence type="ECO:0000256" key="4">
    <source>
        <dbReference type="ARBA" id="ARBA00022832"/>
    </source>
</evidence>
<comment type="subcellular location">
    <subcellularLocation>
        <location evidence="8">Cytoplasm</location>
    </subcellularLocation>
</comment>
<dbReference type="EC" id="2.7.8.7" evidence="8"/>
<dbReference type="Gene3D" id="3.90.470.20">
    <property type="entry name" value="4'-phosphopantetheinyl transferase domain"/>
    <property type="match status" value="1"/>
</dbReference>
<feature type="domain" description="4'-phosphopantetheinyl transferase" evidence="9">
    <location>
        <begin position="3"/>
        <end position="117"/>
    </location>
</feature>
<evidence type="ECO:0000256" key="6">
    <source>
        <dbReference type="ARBA" id="ARBA00023098"/>
    </source>
</evidence>
<dbReference type="EMBL" id="CABEEZ010000122">
    <property type="protein sequence ID" value="VTR50740.1"/>
    <property type="molecule type" value="Genomic_DNA"/>
</dbReference>
<dbReference type="NCBIfam" id="TIGR00556">
    <property type="entry name" value="pantethn_trn"/>
    <property type="match status" value="1"/>
</dbReference>
<evidence type="ECO:0000259" key="9">
    <source>
        <dbReference type="Pfam" id="PF01648"/>
    </source>
</evidence>
<dbReference type="InterPro" id="IPR008278">
    <property type="entry name" value="4-PPantetheinyl_Trfase_dom"/>
</dbReference>
<dbReference type="NCBIfam" id="TIGR00516">
    <property type="entry name" value="acpS"/>
    <property type="match status" value="1"/>
</dbReference>
<reference evidence="11" key="1">
    <citation type="submission" date="2019-05" db="EMBL/GenBank/DDBJ databases">
        <authorList>
            <consortium name="Pathogen Informatics"/>
        </authorList>
    </citation>
    <scope>NUCLEOTIDE SEQUENCE [LARGE SCALE GENOMIC DNA]</scope>
    <source>
        <strain evidence="11">NCTC12965</strain>
        <strain evidence="10 12">NCTC13193</strain>
    </source>
</reference>
<evidence type="ECO:0000256" key="7">
    <source>
        <dbReference type="ARBA" id="ARBA00023160"/>
    </source>
</evidence>
<accession>A0A0F7HG87</accession>